<dbReference type="GO" id="GO:0016887">
    <property type="term" value="F:ATP hydrolysis activity"/>
    <property type="evidence" value="ECO:0007669"/>
    <property type="project" value="InterPro"/>
</dbReference>
<organism evidence="10">
    <name type="scientific">Fagus sylvatica</name>
    <name type="common">Beechnut</name>
    <dbReference type="NCBI Taxonomy" id="28930"/>
    <lineage>
        <taxon>Eukaryota</taxon>
        <taxon>Viridiplantae</taxon>
        <taxon>Streptophyta</taxon>
        <taxon>Embryophyta</taxon>
        <taxon>Tracheophyta</taxon>
        <taxon>Spermatophyta</taxon>
        <taxon>Magnoliopsida</taxon>
        <taxon>eudicotyledons</taxon>
        <taxon>Gunneridae</taxon>
        <taxon>Pentapetalae</taxon>
        <taxon>rosids</taxon>
        <taxon>fabids</taxon>
        <taxon>Fagales</taxon>
        <taxon>Fagaceae</taxon>
        <taxon>Fagus</taxon>
    </lineage>
</organism>
<keyword evidence="5" id="KW-0067">ATP-binding</keyword>
<evidence type="ECO:0000259" key="9">
    <source>
        <dbReference type="Pfam" id="PF10536"/>
    </source>
</evidence>
<dbReference type="InterPro" id="IPR027417">
    <property type="entry name" value="P-loop_NTPase"/>
</dbReference>
<protein>
    <recommendedName>
        <fullName evidence="11">AAA+ ATPase domain-containing protein</fullName>
    </recommendedName>
</protein>
<evidence type="ECO:0000256" key="6">
    <source>
        <dbReference type="ARBA" id="ARBA00022942"/>
    </source>
</evidence>
<feature type="compositionally biased region" description="Low complexity" evidence="7">
    <location>
        <begin position="567"/>
        <end position="587"/>
    </location>
</feature>
<evidence type="ECO:0000256" key="5">
    <source>
        <dbReference type="ARBA" id="ARBA00022840"/>
    </source>
</evidence>
<accession>A0A2N9EFQ6</accession>
<keyword evidence="4" id="KW-0547">Nucleotide-binding</keyword>
<name>A0A2N9EFQ6_FAGSY</name>
<dbReference type="InterPro" id="IPR019557">
    <property type="entry name" value="AminoTfrase-like_pln_mobile"/>
</dbReference>
<gene>
    <name evidence="10" type="ORF">FSB_LOCUS5689</name>
</gene>
<evidence type="ECO:0008006" key="11">
    <source>
        <dbReference type="Google" id="ProtNLM"/>
    </source>
</evidence>
<feature type="region of interest" description="Disordered" evidence="7">
    <location>
        <begin position="552"/>
        <end position="614"/>
    </location>
</feature>
<dbReference type="InterPro" id="IPR003959">
    <property type="entry name" value="ATPase_AAA_core"/>
</dbReference>
<dbReference type="EMBL" id="OIVN01000294">
    <property type="protein sequence ID" value="SPC77807.1"/>
    <property type="molecule type" value="Genomic_DNA"/>
</dbReference>
<dbReference type="Pfam" id="PF10536">
    <property type="entry name" value="PMD"/>
    <property type="match status" value="2"/>
</dbReference>
<dbReference type="SUPFAM" id="SSF52540">
    <property type="entry name" value="P-loop containing nucleoside triphosphate hydrolases"/>
    <property type="match status" value="1"/>
</dbReference>
<keyword evidence="3" id="KW-0963">Cytoplasm</keyword>
<proteinExistence type="inferred from homology"/>
<feature type="domain" description="Aminotransferase-like plant mobile" evidence="9">
    <location>
        <begin position="134"/>
        <end position="349"/>
    </location>
</feature>
<evidence type="ECO:0000256" key="2">
    <source>
        <dbReference type="ARBA" id="ARBA00006914"/>
    </source>
</evidence>
<dbReference type="Gene3D" id="3.40.50.300">
    <property type="entry name" value="P-loop containing nucleotide triphosphate hydrolases"/>
    <property type="match status" value="1"/>
</dbReference>
<feature type="compositionally biased region" description="Low complexity" evidence="7">
    <location>
        <begin position="449"/>
        <end position="467"/>
    </location>
</feature>
<feature type="compositionally biased region" description="Polar residues" evidence="7">
    <location>
        <begin position="421"/>
        <end position="431"/>
    </location>
</feature>
<evidence type="ECO:0000256" key="4">
    <source>
        <dbReference type="ARBA" id="ARBA00022741"/>
    </source>
</evidence>
<feature type="compositionally biased region" description="Polar residues" evidence="7">
    <location>
        <begin position="602"/>
        <end position="614"/>
    </location>
</feature>
<dbReference type="FunFam" id="3.40.50.300:FF:000033">
    <property type="entry name" value="26S protease regulatory subunit 6B"/>
    <property type="match status" value="1"/>
</dbReference>
<sequence length="785" mass="86555">MVAVVVTYGASPFVMDPGPSDPSVLTRQDKHISKKIWEEGVALITALVERWRQETHTFHLPHGEMTITLQDVEVMLGLLVDGEVLVGSTELNWSELCLQLLGVSPPPNKLDGSRLNMKWLQDTFGVLPDDANEGSAALAWLYRELCRATDPDSCDIAGALILVQLWAWSRFPHISPAIKSIQPIVNAVNDANANANADANVDVDADAAQPLPGGPYGTRWRNVKDVKDVSTHVIWQPYTDDVLNSLPKYCQIGQEVWCSVTPLICFQIVEWHLPNRALRQFGMQQNIPQSANTDVKLHDCDLKGKVHENWRHHWREYITIWNHRREHVVTRDKMVGLMAYHDPYMDWYRRITQRFISRRSGCYEIMTLCNMQICEMFHPEQELDPTKFMELAAEAYQLAFNALEASNELHQLDSVERVNTDLDTGTDTTIPPTAPRRRCPHAQRPPRPGAQRPSRPSDSNSSMSVPPTQLGDATTVTETTPMSSAYTTTLISSAHTTTPFSTAHTTTPISSAHTTTPILVAHTTTSISVAHTTTPISSAHTTFMFIPTSSLSTPHHEHTSVGPSLPTQSVGPSSVTQSVVPTSATQSGGPTSATQLGGLASATHQPSGPSSATQLEDLVGDIDVGDHGRGRGRGRVEEKPDVTYNDVGGCKEQIEKMREVVELPMLHPEKFVKLGIDPPKGVLCYGPLGTSKTLLARAVANRTDACFIRVIRSELVRKYIGEGAKMVQELFQMAHSKKPCIIFFDEVDAIGGARFDDGVGGDNEVQRTMLEIVNQLDGFDARGRL</sequence>
<dbReference type="InterPro" id="IPR050221">
    <property type="entry name" value="26S_Proteasome_ATPase"/>
</dbReference>
<feature type="domain" description="Aminotransferase-like plant mobile" evidence="9">
    <location>
        <begin position="42"/>
        <end position="125"/>
    </location>
</feature>
<dbReference type="GO" id="GO:0005737">
    <property type="term" value="C:cytoplasm"/>
    <property type="evidence" value="ECO:0007669"/>
    <property type="project" value="UniProtKB-SubCell"/>
</dbReference>
<dbReference type="GO" id="GO:0005524">
    <property type="term" value="F:ATP binding"/>
    <property type="evidence" value="ECO:0007669"/>
    <property type="project" value="UniProtKB-KW"/>
</dbReference>
<evidence type="ECO:0000313" key="10">
    <source>
        <dbReference type="EMBL" id="SPC77807.1"/>
    </source>
</evidence>
<feature type="domain" description="ATPase AAA-type core" evidence="8">
    <location>
        <begin position="682"/>
        <end position="781"/>
    </location>
</feature>
<dbReference type="PANTHER" id="PTHR23073">
    <property type="entry name" value="26S PROTEASOME REGULATORY SUBUNIT"/>
    <property type="match status" value="1"/>
</dbReference>
<dbReference type="GO" id="GO:0000502">
    <property type="term" value="C:proteasome complex"/>
    <property type="evidence" value="ECO:0007669"/>
    <property type="project" value="UniProtKB-KW"/>
</dbReference>
<keyword evidence="6" id="KW-0647">Proteasome</keyword>
<evidence type="ECO:0000256" key="1">
    <source>
        <dbReference type="ARBA" id="ARBA00004496"/>
    </source>
</evidence>
<comment type="subcellular location">
    <subcellularLocation>
        <location evidence="1">Cytoplasm</location>
    </subcellularLocation>
</comment>
<feature type="region of interest" description="Disordered" evidence="7">
    <location>
        <begin position="416"/>
        <end position="478"/>
    </location>
</feature>
<reference evidence="10" key="1">
    <citation type="submission" date="2018-02" db="EMBL/GenBank/DDBJ databases">
        <authorList>
            <person name="Cohen D.B."/>
            <person name="Kent A.D."/>
        </authorList>
    </citation>
    <scope>NUCLEOTIDE SEQUENCE</scope>
</reference>
<evidence type="ECO:0000256" key="7">
    <source>
        <dbReference type="SAM" id="MobiDB-lite"/>
    </source>
</evidence>
<evidence type="ECO:0000256" key="3">
    <source>
        <dbReference type="ARBA" id="ARBA00022490"/>
    </source>
</evidence>
<comment type="similarity">
    <text evidence="2">Belongs to the AAA ATPase family.</text>
</comment>
<dbReference type="Pfam" id="PF00004">
    <property type="entry name" value="AAA"/>
    <property type="match status" value="1"/>
</dbReference>
<evidence type="ECO:0000259" key="8">
    <source>
        <dbReference type="Pfam" id="PF00004"/>
    </source>
</evidence>
<dbReference type="AlphaFoldDB" id="A0A2N9EFQ6"/>